<organism evidence="8 9">
    <name type="scientific">Zea mays</name>
    <name type="common">Maize</name>
    <dbReference type="NCBI Taxonomy" id="4577"/>
    <lineage>
        <taxon>Eukaryota</taxon>
        <taxon>Viridiplantae</taxon>
        <taxon>Streptophyta</taxon>
        <taxon>Embryophyta</taxon>
        <taxon>Tracheophyta</taxon>
        <taxon>Spermatophyta</taxon>
        <taxon>Magnoliopsida</taxon>
        <taxon>Liliopsida</taxon>
        <taxon>Poales</taxon>
        <taxon>Poaceae</taxon>
        <taxon>PACMAD clade</taxon>
        <taxon>Panicoideae</taxon>
        <taxon>Andropogonodae</taxon>
        <taxon>Andropogoneae</taxon>
        <taxon>Tripsacinae</taxon>
        <taxon>Zea</taxon>
    </lineage>
</organism>
<protein>
    <recommendedName>
        <fullName evidence="6">RHOMBOID-like protein</fullName>
        <ecNumber evidence="6">3.4.21.105</ecNumber>
    </recommendedName>
</protein>
<dbReference type="EC" id="3.4.21.105" evidence="6"/>
<sequence length="138" mass="15213">MLSALFLRNNYLSVGASGALFGLLGSMLSELLMNWTIYSNKATAIITLLFIIALNLAIGILPHVDNFAHIGGFATGFLLGFVLLARPQFSWMESHELPHTNQPPKYKAYKYILWVVALVLLLVGFVISLVMLFKGKNG</sequence>
<feature type="transmembrane region" description="Helical" evidence="6">
    <location>
        <begin position="12"/>
        <end position="32"/>
    </location>
</feature>
<dbReference type="SUPFAM" id="SSF144091">
    <property type="entry name" value="Rhomboid-like"/>
    <property type="match status" value="1"/>
</dbReference>
<dbReference type="Gramene" id="Zm00001eb031860_T001">
    <property type="protein sequence ID" value="Zm00001eb031860_P001"/>
    <property type="gene ID" value="Zm00001eb031860"/>
</dbReference>
<keyword evidence="6" id="KW-0645">Protease</keyword>
<evidence type="ECO:0000313" key="9">
    <source>
        <dbReference type="Proteomes" id="UP000007305"/>
    </source>
</evidence>
<dbReference type="EnsemblPlants" id="Zm00001eb031860_T001">
    <property type="protein sequence ID" value="Zm00001eb031860_P001"/>
    <property type="gene ID" value="Zm00001eb031860"/>
</dbReference>
<keyword evidence="9" id="KW-1185">Reference proteome</keyword>
<comment type="similarity">
    <text evidence="2 6">Belongs to the peptidase S54 family.</text>
</comment>
<dbReference type="PANTHER" id="PTHR22936:SF103">
    <property type="entry name" value="RHOMBOID-LIKE PROTEIN"/>
    <property type="match status" value="1"/>
</dbReference>
<dbReference type="GO" id="GO:0006508">
    <property type="term" value="P:proteolysis"/>
    <property type="evidence" value="ECO:0007669"/>
    <property type="project" value="UniProtKB-KW"/>
</dbReference>
<evidence type="ECO:0000256" key="3">
    <source>
        <dbReference type="ARBA" id="ARBA00022692"/>
    </source>
</evidence>
<reference evidence="8" key="3">
    <citation type="submission" date="2021-05" db="UniProtKB">
        <authorList>
            <consortium name="EnsemblPlants"/>
        </authorList>
    </citation>
    <scope>IDENTIFICATION</scope>
    <source>
        <strain evidence="8">cv. B73</strain>
    </source>
</reference>
<dbReference type="AlphaFoldDB" id="A0A804LRX1"/>
<keyword evidence="6" id="KW-0720">Serine protease</keyword>
<keyword evidence="4 6" id="KW-1133">Transmembrane helix</keyword>
<feature type="transmembrane region" description="Helical" evidence="6">
    <location>
        <begin position="67"/>
        <end position="85"/>
    </location>
</feature>
<reference evidence="8" key="2">
    <citation type="submission" date="2019-07" db="EMBL/GenBank/DDBJ databases">
        <authorList>
            <person name="Seetharam A."/>
            <person name="Woodhouse M."/>
            <person name="Cannon E."/>
        </authorList>
    </citation>
    <scope>NUCLEOTIDE SEQUENCE [LARGE SCALE GENOMIC DNA]</scope>
    <source>
        <strain evidence="8">cv. B73</strain>
    </source>
</reference>
<comment type="subcellular location">
    <subcellularLocation>
        <location evidence="1 6">Membrane</location>
        <topology evidence="1 6">Multi-pass membrane protein</topology>
    </subcellularLocation>
</comment>
<keyword evidence="3 6" id="KW-0812">Transmembrane</keyword>
<feature type="domain" description="Peptidase S54 rhomboid" evidence="7">
    <location>
        <begin position="2"/>
        <end position="85"/>
    </location>
</feature>
<dbReference type="GO" id="GO:0016020">
    <property type="term" value="C:membrane"/>
    <property type="evidence" value="ECO:0007669"/>
    <property type="project" value="UniProtKB-SubCell"/>
</dbReference>
<comment type="caution">
    <text evidence="6">Lacks conserved residue(s) required for the propagation of feature annotation.</text>
</comment>
<accession>A0A804LRX1</accession>
<keyword evidence="6" id="KW-0378">Hydrolase</keyword>
<dbReference type="Pfam" id="PF01694">
    <property type="entry name" value="Rhomboid"/>
    <property type="match status" value="1"/>
</dbReference>
<evidence type="ECO:0000256" key="4">
    <source>
        <dbReference type="ARBA" id="ARBA00022989"/>
    </source>
</evidence>
<evidence type="ECO:0000259" key="7">
    <source>
        <dbReference type="Pfam" id="PF01694"/>
    </source>
</evidence>
<proteinExistence type="inferred from homology"/>
<feature type="transmembrane region" description="Helical" evidence="6">
    <location>
        <begin position="44"/>
        <end position="61"/>
    </location>
</feature>
<dbReference type="PANTHER" id="PTHR22936">
    <property type="entry name" value="RHOMBOID-RELATED"/>
    <property type="match status" value="1"/>
</dbReference>
<dbReference type="GO" id="GO:0004252">
    <property type="term" value="F:serine-type endopeptidase activity"/>
    <property type="evidence" value="ECO:0007669"/>
    <property type="project" value="InterPro"/>
</dbReference>
<dbReference type="InParanoid" id="A0A804LRX1"/>
<evidence type="ECO:0000256" key="1">
    <source>
        <dbReference type="ARBA" id="ARBA00004141"/>
    </source>
</evidence>
<reference evidence="9" key="1">
    <citation type="submission" date="2015-12" db="EMBL/GenBank/DDBJ databases">
        <title>Update maize B73 reference genome by single molecule sequencing technologies.</title>
        <authorList>
            <consortium name="Maize Genome Sequencing Project"/>
            <person name="Ware D."/>
        </authorList>
    </citation>
    <scope>NUCLEOTIDE SEQUENCE [LARGE SCALE GENOMIC DNA]</scope>
    <source>
        <strain evidence="9">cv. B73</strain>
    </source>
</reference>
<dbReference type="InterPro" id="IPR002610">
    <property type="entry name" value="Peptidase_S54_rhomboid-like"/>
</dbReference>
<evidence type="ECO:0000256" key="6">
    <source>
        <dbReference type="RuleBase" id="RU362115"/>
    </source>
</evidence>
<evidence type="ECO:0000256" key="5">
    <source>
        <dbReference type="ARBA" id="ARBA00023136"/>
    </source>
</evidence>
<comment type="catalytic activity">
    <reaction evidence="6">
        <text>Cleaves type-1 transmembrane domains using a catalytic dyad composed of serine and histidine that are contributed by different transmembrane domains.</text>
        <dbReference type="EC" id="3.4.21.105"/>
    </reaction>
</comment>
<dbReference type="InterPro" id="IPR035952">
    <property type="entry name" value="Rhomboid-like_sf"/>
</dbReference>
<dbReference type="InterPro" id="IPR022764">
    <property type="entry name" value="Peptidase_S54_rhomboid_dom"/>
</dbReference>
<evidence type="ECO:0000256" key="2">
    <source>
        <dbReference type="ARBA" id="ARBA00009045"/>
    </source>
</evidence>
<dbReference type="Gene3D" id="1.20.1540.10">
    <property type="entry name" value="Rhomboid-like"/>
    <property type="match status" value="1"/>
</dbReference>
<keyword evidence="5 6" id="KW-0472">Membrane</keyword>
<evidence type="ECO:0000313" key="8">
    <source>
        <dbReference type="EnsemblPlants" id="Zm00001eb031860_P001"/>
    </source>
</evidence>
<dbReference type="Proteomes" id="UP000007305">
    <property type="component" value="Chromosome 1"/>
</dbReference>
<feature type="transmembrane region" description="Helical" evidence="6">
    <location>
        <begin position="111"/>
        <end position="133"/>
    </location>
</feature>
<comment type="function">
    <text evidence="6">Serine protease involved in intramembrane proteolysis.</text>
</comment>
<name>A0A804LRX1_MAIZE</name>